<dbReference type="EMBL" id="MT141977">
    <property type="protein sequence ID" value="QJA72772.1"/>
    <property type="molecule type" value="Genomic_DNA"/>
</dbReference>
<dbReference type="EMBL" id="MT141486">
    <property type="protein sequence ID" value="QJA62971.1"/>
    <property type="molecule type" value="Genomic_DNA"/>
</dbReference>
<reference evidence="1" key="1">
    <citation type="submission" date="2020-03" db="EMBL/GenBank/DDBJ databases">
        <title>The deep terrestrial virosphere.</title>
        <authorList>
            <person name="Holmfeldt K."/>
            <person name="Nilsson E."/>
            <person name="Simone D."/>
            <person name="Lopez-Fernandez M."/>
            <person name="Wu X."/>
            <person name="de Brujin I."/>
            <person name="Lundin D."/>
            <person name="Andersson A."/>
            <person name="Bertilsson S."/>
            <person name="Dopson M."/>
        </authorList>
    </citation>
    <scope>NUCLEOTIDE SEQUENCE</scope>
    <source>
        <strain evidence="2">MM415A02614</strain>
        <strain evidence="1">MM415B00683</strain>
    </source>
</reference>
<gene>
    <name evidence="2" type="ORF">MM415A02614_0006</name>
    <name evidence="1" type="ORF">MM415B00683_0041</name>
</gene>
<organism evidence="1">
    <name type="scientific">viral metagenome</name>
    <dbReference type="NCBI Taxonomy" id="1070528"/>
    <lineage>
        <taxon>unclassified sequences</taxon>
        <taxon>metagenomes</taxon>
        <taxon>organismal metagenomes</taxon>
    </lineage>
</organism>
<evidence type="ECO:0000313" key="2">
    <source>
        <dbReference type="EMBL" id="QJA72772.1"/>
    </source>
</evidence>
<accession>A0A6M3J1B5</accession>
<name>A0A6M3J1B5_9ZZZZ</name>
<dbReference type="AlphaFoldDB" id="A0A6M3J1B5"/>
<sequence length="67" mass="7805">MKAFIHFKWEKKEIVLKNPDKANKESIAKQLSEFLSNASSFYIEFKDGTFLIIPEQAFVDVCFTVED</sequence>
<protein>
    <submittedName>
        <fullName evidence="1">Uncharacterized protein</fullName>
    </submittedName>
</protein>
<proteinExistence type="predicted"/>
<evidence type="ECO:0000313" key="1">
    <source>
        <dbReference type="EMBL" id="QJA62971.1"/>
    </source>
</evidence>